<dbReference type="VEuPathDB" id="MicrosporidiaDB:A0H76_1546"/>
<proteinExistence type="predicted"/>
<sequence length="105" mass="12729">MKCLYDILYENFLNMPSKKFLDQIPEIDKIKNLIVANKENFIGFNIDNCNYIHVIFRVFYPDKIREVKKDDLIFNPWHDVYFQLKLYEMKDSSYHLLKCAVLIDN</sequence>
<comment type="caution">
    <text evidence="1">The sequence shown here is derived from an EMBL/GenBank/DDBJ whole genome shotgun (WGS) entry which is preliminary data.</text>
</comment>
<organism evidence="1 2">
    <name type="scientific">Hepatospora eriocheir</name>
    <dbReference type="NCBI Taxonomy" id="1081669"/>
    <lineage>
        <taxon>Eukaryota</taxon>
        <taxon>Fungi</taxon>
        <taxon>Fungi incertae sedis</taxon>
        <taxon>Microsporidia</taxon>
        <taxon>Hepatosporidae</taxon>
        <taxon>Hepatospora</taxon>
    </lineage>
</organism>
<protein>
    <submittedName>
        <fullName evidence="1">Uncharacterized protein</fullName>
    </submittedName>
</protein>
<dbReference type="EMBL" id="LTAI01001946">
    <property type="protein sequence ID" value="ORD93194.1"/>
    <property type="molecule type" value="Genomic_DNA"/>
</dbReference>
<gene>
    <name evidence="1" type="ORF">A0H76_1546</name>
</gene>
<dbReference type="AlphaFoldDB" id="A0A1X0Q5S7"/>
<evidence type="ECO:0000313" key="1">
    <source>
        <dbReference type="EMBL" id="ORD93194.1"/>
    </source>
</evidence>
<name>A0A1X0Q5S7_9MICR</name>
<accession>A0A1X0Q5S7</accession>
<reference evidence="1 2" key="1">
    <citation type="journal article" date="2017" name="Environ. Microbiol.">
        <title>Decay of the glycolytic pathway and adaptation to intranuclear parasitism within Enterocytozoonidae microsporidia.</title>
        <authorList>
            <person name="Wiredu Boakye D."/>
            <person name="Jaroenlak P."/>
            <person name="Prachumwat A."/>
            <person name="Williams T.A."/>
            <person name="Bateman K.S."/>
            <person name="Itsathitphaisarn O."/>
            <person name="Sritunyalucksana K."/>
            <person name="Paszkiewicz K.H."/>
            <person name="Moore K.A."/>
            <person name="Stentiford G.D."/>
            <person name="Williams B.A."/>
        </authorList>
    </citation>
    <scope>NUCLEOTIDE SEQUENCE [LARGE SCALE GENOMIC DNA]</scope>
    <source>
        <strain evidence="2">canceri</strain>
    </source>
</reference>
<evidence type="ECO:0000313" key="2">
    <source>
        <dbReference type="Proteomes" id="UP000192501"/>
    </source>
</evidence>
<dbReference type="Proteomes" id="UP000192501">
    <property type="component" value="Unassembled WGS sequence"/>
</dbReference>
<dbReference type="VEuPathDB" id="MicrosporidiaDB:HERIO_724"/>